<dbReference type="GO" id="GO:0004826">
    <property type="term" value="F:phenylalanine-tRNA ligase activity"/>
    <property type="evidence" value="ECO:0007669"/>
    <property type="project" value="UniProtKB-EC"/>
</dbReference>
<organism evidence="4 5">
    <name type="scientific">Vespula squamosa</name>
    <name type="common">Southern yellow jacket</name>
    <name type="synonym">Wasp</name>
    <dbReference type="NCBI Taxonomy" id="30214"/>
    <lineage>
        <taxon>Eukaryota</taxon>
        <taxon>Metazoa</taxon>
        <taxon>Ecdysozoa</taxon>
        <taxon>Arthropoda</taxon>
        <taxon>Hexapoda</taxon>
        <taxon>Insecta</taxon>
        <taxon>Pterygota</taxon>
        <taxon>Neoptera</taxon>
        <taxon>Endopterygota</taxon>
        <taxon>Hymenoptera</taxon>
        <taxon>Apocrita</taxon>
        <taxon>Aculeata</taxon>
        <taxon>Vespoidea</taxon>
        <taxon>Vespidae</taxon>
        <taxon>Vespinae</taxon>
        <taxon>Vespula</taxon>
    </lineage>
</organism>
<keyword evidence="4" id="KW-0436">Ligase</keyword>
<keyword evidence="5" id="KW-1185">Reference proteome</keyword>
<evidence type="ECO:0000313" key="4">
    <source>
        <dbReference type="EMBL" id="KAL2717672.1"/>
    </source>
</evidence>
<dbReference type="Gene3D" id="3.50.40.10">
    <property type="entry name" value="Phenylalanyl-trna Synthetase, Chain B, domain 3"/>
    <property type="match status" value="1"/>
</dbReference>
<dbReference type="Proteomes" id="UP001607302">
    <property type="component" value="Unassembled WGS sequence"/>
</dbReference>
<evidence type="ECO:0000259" key="3">
    <source>
        <dbReference type="Pfam" id="PF18262"/>
    </source>
</evidence>
<dbReference type="SUPFAM" id="SSF46955">
    <property type="entry name" value="Putative DNA-binding domain"/>
    <property type="match status" value="1"/>
</dbReference>
<dbReference type="EMBL" id="JAUDFV010000153">
    <property type="protein sequence ID" value="KAL2717672.1"/>
    <property type="molecule type" value="Genomic_DNA"/>
</dbReference>
<name>A0ABD2AAP6_VESSQ</name>
<dbReference type="FunFam" id="3.30.56.10:FF:000005">
    <property type="entry name" value="Phenylalanine--tRNA ligase beta subunit"/>
    <property type="match status" value="1"/>
</dbReference>
<comment type="catalytic activity">
    <reaction evidence="2">
        <text>tRNA(Phe) + L-phenylalanine + ATP = L-phenylalanyl-tRNA(Phe) + AMP + diphosphate + H(+)</text>
        <dbReference type="Rhea" id="RHEA:19413"/>
        <dbReference type="Rhea" id="RHEA-COMP:9668"/>
        <dbReference type="Rhea" id="RHEA-COMP:9699"/>
        <dbReference type="ChEBI" id="CHEBI:15378"/>
        <dbReference type="ChEBI" id="CHEBI:30616"/>
        <dbReference type="ChEBI" id="CHEBI:33019"/>
        <dbReference type="ChEBI" id="CHEBI:58095"/>
        <dbReference type="ChEBI" id="CHEBI:78442"/>
        <dbReference type="ChEBI" id="CHEBI:78531"/>
        <dbReference type="ChEBI" id="CHEBI:456215"/>
        <dbReference type="EC" id="6.1.1.20"/>
    </reaction>
</comment>
<reference evidence="4 5" key="1">
    <citation type="journal article" date="2024" name="Ann. Entomol. Soc. Am.">
        <title>Genomic analyses of the southern and eastern yellowjacket wasps (Hymenoptera: Vespidae) reveal evolutionary signatures of social life.</title>
        <authorList>
            <person name="Catto M.A."/>
            <person name="Caine P.B."/>
            <person name="Orr S.E."/>
            <person name="Hunt B.G."/>
            <person name="Goodisman M.A.D."/>
        </authorList>
    </citation>
    <scope>NUCLEOTIDE SEQUENCE [LARGE SCALE GENOMIC DNA]</scope>
    <source>
        <strain evidence="4">233</strain>
        <tissue evidence="4">Head and thorax</tissue>
    </source>
</reference>
<evidence type="ECO:0000313" key="5">
    <source>
        <dbReference type="Proteomes" id="UP001607302"/>
    </source>
</evidence>
<comment type="caution">
    <text evidence="4">The sequence shown here is derived from an EMBL/GenBank/DDBJ whole genome shotgun (WGS) entry which is preliminary data.</text>
</comment>
<comment type="subunit">
    <text evidence="1">Tetramer of two alpha and two beta subunits.</text>
</comment>
<evidence type="ECO:0000256" key="2">
    <source>
        <dbReference type="ARBA" id="ARBA00049255"/>
    </source>
</evidence>
<dbReference type="InterPro" id="IPR040659">
    <property type="entry name" value="PhetRS_B1"/>
</dbReference>
<dbReference type="InterPro" id="IPR020825">
    <property type="entry name" value="Phe-tRNA_synthase-like_B3/B4"/>
</dbReference>
<protein>
    <submittedName>
        <fullName evidence="4">Phenylalanine--tRNA ligase beta subunit</fullName>
    </submittedName>
</protein>
<dbReference type="Gene3D" id="3.30.56.10">
    <property type="match status" value="1"/>
</dbReference>
<dbReference type="PANTHER" id="PTHR10947">
    <property type="entry name" value="PHENYLALANYL-TRNA SYNTHETASE BETA CHAIN AND LEUCINE-RICH REPEAT-CONTAINING PROTEIN 47"/>
    <property type="match status" value="1"/>
</dbReference>
<dbReference type="PANTHER" id="PTHR10947:SF0">
    <property type="entry name" value="PHENYLALANINE--TRNA LIGASE BETA SUBUNIT"/>
    <property type="match status" value="1"/>
</dbReference>
<dbReference type="InterPro" id="IPR009061">
    <property type="entry name" value="DNA-bd_dom_put_sf"/>
</dbReference>
<accession>A0ABD2AAP6</accession>
<evidence type="ECO:0000256" key="1">
    <source>
        <dbReference type="ARBA" id="ARBA00011209"/>
    </source>
</evidence>
<feature type="domain" description="Phenylalanine--tRNA ligase beta subunit B1" evidence="3">
    <location>
        <begin position="1"/>
        <end position="90"/>
    </location>
</feature>
<dbReference type="InterPro" id="IPR045060">
    <property type="entry name" value="Phe-tRNA-ligase_IIc_bsu"/>
</dbReference>
<dbReference type="AlphaFoldDB" id="A0ABD2AAP6"/>
<proteinExistence type="predicted"/>
<dbReference type="Pfam" id="PF18262">
    <property type="entry name" value="PhetRS_B1"/>
    <property type="match status" value="1"/>
</dbReference>
<gene>
    <name evidence="4" type="ORF">V1478_013372</name>
</gene>
<sequence length="216" mass="24736">MPTIAVKRDLLFKALGKTYSEEEFQNLCFEFGLELDDVTTEKQMIAKEQGSEQSTGASEEIIYKIDIPANRYDLLSLEGLVTGLLVFLNKTRVPCYNSIKPLIPEEIVMKKECLKVREHIVAAVLRDITFTQDSYNSFIDLQDKLHQTIGRKRSIVSIGTHDLDTIKGPFVYDAKPPSDIRFKPLNQTKEYTGEEIMELYAVNIFCKNNYLRNGEK</sequence>